<dbReference type="RefSeq" id="WP_186506699.1">
    <property type="nucleotide sequence ID" value="NZ_JACNEP010000007.1"/>
</dbReference>
<reference evidence="1" key="1">
    <citation type="journal article" date="2018" name="Int. J. Syst. Evol. Microbiol.">
        <title>Neptunicella marina gen. nov., sp. nov., isolated from surface seawater.</title>
        <authorList>
            <person name="Liu X."/>
            <person name="Lai Q."/>
            <person name="Du Y."/>
            <person name="Zhang X."/>
            <person name="Liu Z."/>
            <person name="Sun F."/>
            <person name="Shao Z."/>
        </authorList>
    </citation>
    <scope>NUCLEOTIDE SEQUENCE</scope>
    <source>
        <strain evidence="1">S27-2</strain>
    </source>
</reference>
<proteinExistence type="predicted"/>
<dbReference type="EMBL" id="JACNEP010000007">
    <property type="protein sequence ID" value="MBC3766208.1"/>
    <property type="molecule type" value="Genomic_DNA"/>
</dbReference>
<protein>
    <submittedName>
        <fullName evidence="1">Uncharacterized protein</fullName>
    </submittedName>
</protein>
<accession>A0A8J6M2E7</accession>
<dbReference type="Proteomes" id="UP000601768">
    <property type="component" value="Unassembled WGS sequence"/>
</dbReference>
<reference evidence="1" key="2">
    <citation type="submission" date="2020-08" db="EMBL/GenBank/DDBJ databases">
        <authorList>
            <person name="Lai Q."/>
        </authorList>
    </citation>
    <scope>NUCLEOTIDE SEQUENCE</scope>
    <source>
        <strain evidence="1">S27-2</strain>
    </source>
</reference>
<evidence type="ECO:0000313" key="1">
    <source>
        <dbReference type="EMBL" id="MBC3766208.1"/>
    </source>
</evidence>
<name>A0A8J6M2E7_9ALTE</name>
<sequence>MFFSLQALSTEETFKLNSLRFQHLMNTSDKFIIPTEKFEFTRSDEHGALKGVITSGVSKESAYYLIDVDDKRYSDTFIKLSNHLTNVQAFKQNVLDFSPSLDIESKFVVGKFDFNGYSYNGFMIAGKNKRNSHQYIYEFYFLIDGDLYSLTYFTTYGFDDIFTQ</sequence>
<gene>
    <name evidence="1" type="ORF">H8B19_09975</name>
</gene>
<dbReference type="AlphaFoldDB" id="A0A8J6M2E7"/>
<evidence type="ECO:0000313" key="2">
    <source>
        <dbReference type="Proteomes" id="UP000601768"/>
    </source>
</evidence>
<comment type="caution">
    <text evidence="1">The sequence shown here is derived from an EMBL/GenBank/DDBJ whole genome shotgun (WGS) entry which is preliminary data.</text>
</comment>
<keyword evidence="2" id="KW-1185">Reference proteome</keyword>
<organism evidence="1 2">
    <name type="scientific">Neptunicella marina</name>
    <dbReference type="NCBI Taxonomy" id="2125989"/>
    <lineage>
        <taxon>Bacteria</taxon>
        <taxon>Pseudomonadati</taxon>
        <taxon>Pseudomonadota</taxon>
        <taxon>Gammaproteobacteria</taxon>
        <taxon>Alteromonadales</taxon>
        <taxon>Alteromonadaceae</taxon>
        <taxon>Neptunicella</taxon>
    </lineage>
</organism>